<accession>A0A1R3G8U4</accession>
<protein>
    <submittedName>
        <fullName evidence="2">Uncharacterized protein</fullName>
    </submittedName>
</protein>
<dbReference type="EMBL" id="AWWV01014961">
    <property type="protein sequence ID" value="OMO54509.1"/>
    <property type="molecule type" value="Genomic_DNA"/>
</dbReference>
<dbReference type="Gramene" id="OMO54509">
    <property type="protein sequence ID" value="OMO54509"/>
    <property type="gene ID" value="CCACVL1_27760"/>
</dbReference>
<dbReference type="Proteomes" id="UP000188268">
    <property type="component" value="Unassembled WGS sequence"/>
</dbReference>
<organism evidence="2 3">
    <name type="scientific">Corchorus capsularis</name>
    <name type="common">Jute</name>
    <dbReference type="NCBI Taxonomy" id="210143"/>
    <lineage>
        <taxon>Eukaryota</taxon>
        <taxon>Viridiplantae</taxon>
        <taxon>Streptophyta</taxon>
        <taxon>Embryophyta</taxon>
        <taxon>Tracheophyta</taxon>
        <taxon>Spermatophyta</taxon>
        <taxon>Magnoliopsida</taxon>
        <taxon>eudicotyledons</taxon>
        <taxon>Gunneridae</taxon>
        <taxon>Pentapetalae</taxon>
        <taxon>rosids</taxon>
        <taxon>malvids</taxon>
        <taxon>Malvales</taxon>
        <taxon>Malvaceae</taxon>
        <taxon>Grewioideae</taxon>
        <taxon>Apeibeae</taxon>
        <taxon>Corchorus</taxon>
    </lineage>
</organism>
<dbReference type="AlphaFoldDB" id="A0A1R3G8U4"/>
<comment type="caution">
    <text evidence="2">The sequence shown here is derived from an EMBL/GenBank/DDBJ whole genome shotgun (WGS) entry which is preliminary data.</text>
</comment>
<feature type="compositionally biased region" description="Basic and acidic residues" evidence="1">
    <location>
        <begin position="1"/>
        <end position="10"/>
    </location>
</feature>
<sequence>GVELNKRKDLFSYPNPETGVS</sequence>
<evidence type="ECO:0000313" key="3">
    <source>
        <dbReference type="Proteomes" id="UP000188268"/>
    </source>
</evidence>
<feature type="non-terminal residue" evidence="2">
    <location>
        <position position="1"/>
    </location>
</feature>
<proteinExistence type="predicted"/>
<gene>
    <name evidence="2" type="ORF">CCACVL1_27760</name>
</gene>
<reference evidence="2 3" key="1">
    <citation type="submission" date="2013-09" db="EMBL/GenBank/DDBJ databases">
        <title>Corchorus capsularis genome sequencing.</title>
        <authorList>
            <person name="Alam M."/>
            <person name="Haque M.S."/>
            <person name="Islam M.S."/>
            <person name="Emdad E.M."/>
            <person name="Islam M.M."/>
            <person name="Ahmed B."/>
            <person name="Halim A."/>
            <person name="Hossen Q.M.M."/>
            <person name="Hossain M.Z."/>
            <person name="Ahmed R."/>
            <person name="Khan M.M."/>
            <person name="Islam R."/>
            <person name="Rashid M.M."/>
            <person name="Khan S.A."/>
            <person name="Rahman M.S."/>
            <person name="Alam M."/>
        </authorList>
    </citation>
    <scope>NUCLEOTIDE SEQUENCE [LARGE SCALE GENOMIC DNA]</scope>
    <source>
        <strain evidence="3">cv. CVL-1</strain>
        <tissue evidence="2">Whole seedling</tissue>
    </source>
</reference>
<feature type="non-terminal residue" evidence="2">
    <location>
        <position position="21"/>
    </location>
</feature>
<keyword evidence="3" id="KW-1185">Reference proteome</keyword>
<name>A0A1R3G8U4_COCAP</name>
<evidence type="ECO:0000256" key="1">
    <source>
        <dbReference type="SAM" id="MobiDB-lite"/>
    </source>
</evidence>
<evidence type="ECO:0000313" key="2">
    <source>
        <dbReference type="EMBL" id="OMO54509.1"/>
    </source>
</evidence>
<feature type="region of interest" description="Disordered" evidence="1">
    <location>
        <begin position="1"/>
        <end position="21"/>
    </location>
</feature>